<comment type="catalytic activity">
    <reaction evidence="1">
        <text>chorismate = isochorismate</text>
        <dbReference type="Rhea" id="RHEA:18985"/>
        <dbReference type="ChEBI" id="CHEBI:29748"/>
        <dbReference type="ChEBI" id="CHEBI:29780"/>
        <dbReference type="EC" id="5.4.4.2"/>
    </reaction>
</comment>
<dbReference type="Gene3D" id="3.60.120.10">
    <property type="entry name" value="Anthranilate synthase"/>
    <property type="match status" value="1"/>
</dbReference>
<dbReference type="EMBL" id="JBHULB010000011">
    <property type="protein sequence ID" value="MFD2587150.1"/>
    <property type="molecule type" value="Genomic_DNA"/>
</dbReference>
<organism evidence="7 8">
    <name type="scientific">Croceitalea marina</name>
    <dbReference type="NCBI Taxonomy" id="1775166"/>
    <lineage>
        <taxon>Bacteria</taxon>
        <taxon>Pseudomonadati</taxon>
        <taxon>Bacteroidota</taxon>
        <taxon>Flavobacteriia</taxon>
        <taxon>Flavobacteriales</taxon>
        <taxon>Flavobacteriaceae</taxon>
        <taxon>Croceitalea</taxon>
    </lineage>
</organism>
<name>A0ABW5MUW5_9FLAO</name>
<dbReference type="RefSeq" id="WP_377766710.1">
    <property type="nucleotide sequence ID" value="NZ_JBHULB010000011.1"/>
</dbReference>
<evidence type="ECO:0000256" key="5">
    <source>
        <dbReference type="ARBA" id="ARBA00041564"/>
    </source>
</evidence>
<dbReference type="EC" id="5.4.4.2" evidence="3"/>
<proteinExistence type="inferred from homology"/>
<comment type="similarity">
    <text evidence="2">Belongs to the isochorismate synthase family.</text>
</comment>
<dbReference type="SUPFAM" id="SSF56322">
    <property type="entry name" value="ADC synthase"/>
    <property type="match status" value="1"/>
</dbReference>
<dbReference type="InterPro" id="IPR005801">
    <property type="entry name" value="ADC_synthase"/>
</dbReference>
<sequence length="353" mass="39526">MPSQKNKDFYQLFAEARFQKEKDLPFVIYQRPNELLVKAILPNTSNLVHASDFFESGFVFAPFDSKEKAILLFSKKILQADYEITPVVQNQIIGSTDNGKEFHLDLVNKAMASIKNGALKKVVVSRKLISETKKDAFKLFEALLNYYPEAFKYLWYHPKAGMWLGATPETLLKIDGAVLTTTSLAGTLPVQSNQAPQWSSKEVEEQQLVTDYIVDALSDKLIDINVTEPTSVKAGKLWHLKSLITGSLPKELGLNSIIDALHPTPAVCGMPKIAAKEFLIANENYDREFYTGFLGELNLGVSRKTHLCVNLRSMKLEDTKASIFIGGGITEESNAESEWMETQHKSKTMLSLL</sequence>
<accession>A0ABW5MUW5</accession>
<dbReference type="NCBIfam" id="TIGR00543">
    <property type="entry name" value="isochor_syn"/>
    <property type="match status" value="1"/>
</dbReference>
<gene>
    <name evidence="7" type="ORF">ACFSQJ_09430</name>
</gene>
<dbReference type="Proteomes" id="UP001597526">
    <property type="component" value="Unassembled WGS sequence"/>
</dbReference>
<evidence type="ECO:0000256" key="2">
    <source>
        <dbReference type="ARBA" id="ARBA00005297"/>
    </source>
</evidence>
<keyword evidence="8" id="KW-1185">Reference proteome</keyword>
<dbReference type="InterPro" id="IPR015890">
    <property type="entry name" value="Chorismate_C"/>
</dbReference>
<evidence type="ECO:0000259" key="6">
    <source>
        <dbReference type="Pfam" id="PF00425"/>
    </source>
</evidence>
<protein>
    <recommendedName>
        <fullName evidence="3">isochorismate synthase</fullName>
        <ecNumber evidence="3">5.4.4.2</ecNumber>
    </recommendedName>
    <alternativeName>
        <fullName evidence="5">Isochorismate mutase</fullName>
    </alternativeName>
</protein>
<evidence type="ECO:0000256" key="3">
    <source>
        <dbReference type="ARBA" id="ARBA00012824"/>
    </source>
</evidence>
<dbReference type="InterPro" id="IPR004561">
    <property type="entry name" value="IsoChor_synthase"/>
</dbReference>
<feature type="domain" description="Chorismate-utilising enzyme C-terminal" evidence="6">
    <location>
        <begin position="103"/>
        <end position="345"/>
    </location>
</feature>
<reference evidence="8" key="1">
    <citation type="journal article" date="2019" name="Int. J. Syst. Evol. Microbiol.">
        <title>The Global Catalogue of Microorganisms (GCM) 10K type strain sequencing project: providing services to taxonomists for standard genome sequencing and annotation.</title>
        <authorList>
            <consortium name="The Broad Institute Genomics Platform"/>
            <consortium name="The Broad Institute Genome Sequencing Center for Infectious Disease"/>
            <person name="Wu L."/>
            <person name="Ma J."/>
        </authorList>
    </citation>
    <scope>NUCLEOTIDE SEQUENCE [LARGE SCALE GENOMIC DNA]</scope>
    <source>
        <strain evidence="8">KCTC 52368</strain>
    </source>
</reference>
<evidence type="ECO:0000256" key="4">
    <source>
        <dbReference type="ARBA" id="ARBA00023235"/>
    </source>
</evidence>
<evidence type="ECO:0000313" key="8">
    <source>
        <dbReference type="Proteomes" id="UP001597526"/>
    </source>
</evidence>
<dbReference type="PANTHER" id="PTHR42839:SF2">
    <property type="entry name" value="ISOCHORISMATE SYNTHASE ENTC"/>
    <property type="match status" value="1"/>
</dbReference>
<evidence type="ECO:0000313" key="7">
    <source>
        <dbReference type="EMBL" id="MFD2587150.1"/>
    </source>
</evidence>
<dbReference type="PANTHER" id="PTHR42839">
    <property type="entry name" value="ISOCHORISMATE SYNTHASE ENTC"/>
    <property type="match status" value="1"/>
</dbReference>
<keyword evidence="4" id="KW-0413">Isomerase</keyword>
<dbReference type="Pfam" id="PF00425">
    <property type="entry name" value="Chorismate_bind"/>
    <property type="match status" value="1"/>
</dbReference>
<evidence type="ECO:0000256" key="1">
    <source>
        <dbReference type="ARBA" id="ARBA00000799"/>
    </source>
</evidence>
<comment type="caution">
    <text evidence="7">The sequence shown here is derived from an EMBL/GenBank/DDBJ whole genome shotgun (WGS) entry which is preliminary data.</text>
</comment>